<comment type="caution">
    <text evidence="1">The sequence shown here is derived from an EMBL/GenBank/DDBJ whole genome shotgun (WGS) entry which is preliminary data.</text>
</comment>
<keyword evidence="2" id="KW-1185">Reference proteome</keyword>
<protein>
    <submittedName>
        <fullName evidence="1">Uncharacterized protein</fullName>
    </submittedName>
</protein>
<dbReference type="PATRIC" id="fig|66876.3.peg.8441"/>
<dbReference type="AlphaFoldDB" id="A0A0N0XSY0"/>
<name>A0A0N0XSY0_9ACTN</name>
<sequence>MGNEIPRTVRGFAETLVRIGVVTQEEATAALAEVTRLGMDLDEEYDDTDELTFLLDYCDTGFVVPEKSVGDREDAYAGLLHRAAACSGGSVVVDDVELLEDGDGDDILHFRRNGRSMWWRVEHTTVSARYMDLGAIAEGIGDLVPGDDDPRCFYQLDEDPCDAQWLLLTPGQAAALEEYGLPMADAAANRVRNRLPTAEPETSDWYREDDRLHASEESRRRLDEWLAPMDTALERWRTAHLPDGFPFDHSRDSLSALERLVLERFDGPAAPRDEFFEGAVRYVGETALRLWPCRWTYRHSDDGSPVFTNEPVIRSNAPDAFAGECSPAYELRTLVRHRKPGGLVSSLEGVGEAVDDYRQALRARAR</sequence>
<evidence type="ECO:0000313" key="2">
    <source>
        <dbReference type="Proteomes" id="UP000037982"/>
    </source>
</evidence>
<dbReference type="RefSeq" id="WP_053928099.1">
    <property type="nucleotide sequence ID" value="NZ_LGKG01000197.1"/>
</dbReference>
<accession>A0A0N0XSY0</accession>
<gene>
    <name evidence="1" type="ORF">ADL29_38445</name>
</gene>
<evidence type="ECO:0000313" key="1">
    <source>
        <dbReference type="EMBL" id="KPC58725.1"/>
    </source>
</evidence>
<dbReference type="Proteomes" id="UP000037982">
    <property type="component" value="Unassembled WGS sequence"/>
</dbReference>
<organism evidence="1 2">
    <name type="scientific">Streptomyces chattanoogensis</name>
    <dbReference type="NCBI Taxonomy" id="66876"/>
    <lineage>
        <taxon>Bacteria</taxon>
        <taxon>Bacillati</taxon>
        <taxon>Actinomycetota</taxon>
        <taxon>Actinomycetes</taxon>
        <taxon>Kitasatosporales</taxon>
        <taxon>Streptomycetaceae</taxon>
        <taxon>Streptomyces</taxon>
    </lineage>
</organism>
<reference evidence="2" key="1">
    <citation type="submission" date="2015-07" db="EMBL/GenBank/DDBJ databases">
        <authorList>
            <person name="Ju K.-S."/>
            <person name="Doroghazi J.R."/>
            <person name="Metcalf W.W."/>
        </authorList>
    </citation>
    <scope>NUCLEOTIDE SEQUENCE [LARGE SCALE GENOMIC DNA]</scope>
    <source>
        <strain evidence="2">NRRL ISP-5002</strain>
    </source>
</reference>
<proteinExistence type="predicted"/>
<dbReference type="EMBL" id="LGKG01000197">
    <property type="protein sequence ID" value="KPC58725.1"/>
    <property type="molecule type" value="Genomic_DNA"/>
</dbReference>